<dbReference type="AlphaFoldDB" id="M1D875"/>
<dbReference type="Gramene" id="PGSC0003DMT400084859">
    <property type="protein sequence ID" value="PGSC0003DMT400084859"/>
    <property type="gene ID" value="PGSC0003DMG400034430"/>
</dbReference>
<evidence type="ECO:0000259" key="2">
    <source>
        <dbReference type="Pfam" id="PF20167"/>
    </source>
</evidence>
<dbReference type="InterPro" id="IPR046796">
    <property type="entry name" value="Transposase_32_dom"/>
</dbReference>
<dbReference type="Proteomes" id="UP000011115">
    <property type="component" value="Unassembled WGS sequence"/>
</dbReference>
<feature type="domain" description="Putative plant transposon protein" evidence="2">
    <location>
        <begin position="212"/>
        <end position="377"/>
    </location>
</feature>
<accession>M1D875</accession>
<sequence length="496" mass="55470">MSGVEIRFVVCGTYQLHQVWNHGGGLRSVGQSTDRSAHPWFSSKPKFLGLLTYEGDPRTVGTMAPKKALVVALNGRSKSTTLTRKLIDEDTDSENDPSYVPPLEGHPPQLPGLPEINPRSASGSATGSSSHGRAASFDEATSVGDVPVPPNTDPAPVAEEPNRWCIEGQWQIYRDAWMITDKVRMARMITEESRVLTGSLHTMPDIHCLFHQHKCKWMARESWIYSEEVMREFYASYAATLRGSIPKNAKPRTQPPLTATLVHRFSVDISENTIRWFLYGPTRTWALNMAEFDYKWDIVRNKEFQQSAERREPSYTGWQADNVLTWDSVVMVAALVAGFEIDFARMLIAEIHDRAFKASTTYSFPCLIFQLCRDSGVQVWHCDELIQATKPLDIGLIQDEVNVAATRREPLVNVPQFGADLVDDMERMQGTNPTPPATTDDAPASPSQITSRAPSSSRATPSSRSTVVPLARVKKLEAQMVTLLQHVKPWMQRSIS</sequence>
<evidence type="ECO:0000256" key="1">
    <source>
        <dbReference type="SAM" id="MobiDB-lite"/>
    </source>
</evidence>
<dbReference type="PaxDb" id="4113-PGSC0003DMT400084859"/>
<dbReference type="EnsemblPlants" id="PGSC0003DMT400084859">
    <property type="protein sequence ID" value="PGSC0003DMT400084859"/>
    <property type="gene ID" value="PGSC0003DMG400034430"/>
</dbReference>
<feature type="compositionally biased region" description="Low complexity" evidence="1">
    <location>
        <begin position="120"/>
        <end position="135"/>
    </location>
</feature>
<protein>
    <submittedName>
        <fullName evidence="3">Integrase core domain containing protein</fullName>
    </submittedName>
</protein>
<reference evidence="4" key="1">
    <citation type="journal article" date="2011" name="Nature">
        <title>Genome sequence and analysis of the tuber crop potato.</title>
        <authorList>
            <consortium name="The Potato Genome Sequencing Consortium"/>
        </authorList>
    </citation>
    <scope>NUCLEOTIDE SEQUENCE [LARGE SCALE GENOMIC DNA]</scope>
    <source>
        <strain evidence="4">cv. DM1-3 516 R44</strain>
    </source>
</reference>
<proteinExistence type="predicted"/>
<dbReference type="HOGENOM" id="CLU_028647_1_0_1"/>
<dbReference type="Pfam" id="PF20167">
    <property type="entry name" value="Transposase_32"/>
    <property type="match status" value="1"/>
</dbReference>
<evidence type="ECO:0000313" key="4">
    <source>
        <dbReference type="Proteomes" id="UP000011115"/>
    </source>
</evidence>
<feature type="region of interest" description="Disordered" evidence="1">
    <location>
        <begin position="82"/>
        <end position="160"/>
    </location>
</feature>
<dbReference type="InParanoid" id="M1D875"/>
<name>M1D875_SOLTU</name>
<organism evidence="3 4">
    <name type="scientific">Solanum tuberosum</name>
    <name type="common">Potato</name>
    <dbReference type="NCBI Taxonomy" id="4113"/>
    <lineage>
        <taxon>Eukaryota</taxon>
        <taxon>Viridiplantae</taxon>
        <taxon>Streptophyta</taxon>
        <taxon>Embryophyta</taxon>
        <taxon>Tracheophyta</taxon>
        <taxon>Spermatophyta</taxon>
        <taxon>Magnoliopsida</taxon>
        <taxon>eudicotyledons</taxon>
        <taxon>Gunneridae</taxon>
        <taxon>Pentapetalae</taxon>
        <taxon>asterids</taxon>
        <taxon>lamiids</taxon>
        <taxon>Solanales</taxon>
        <taxon>Solanaceae</taxon>
        <taxon>Solanoideae</taxon>
        <taxon>Solaneae</taxon>
        <taxon>Solanum</taxon>
    </lineage>
</organism>
<feature type="region of interest" description="Disordered" evidence="1">
    <location>
        <begin position="426"/>
        <end position="467"/>
    </location>
</feature>
<evidence type="ECO:0000313" key="3">
    <source>
        <dbReference type="EnsemblPlants" id="PGSC0003DMT400084859"/>
    </source>
</evidence>
<reference evidence="3" key="2">
    <citation type="submission" date="2015-06" db="UniProtKB">
        <authorList>
            <consortium name="EnsemblPlants"/>
        </authorList>
    </citation>
    <scope>IDENTIFICATION</scope>
    <source>
        <strain evidence="3">DM1-3 516 R44</strain>
    </source>
</reference>
<feature type="compositionally biased region" description="Low complexity" evidence="1">
    <location>
        <begin position="437"/>
        <end position="466"/>
    </location>
</feature>
<keyword evidence="4" id="KW-1185">Reference proteome</keyword>